<proteinExistence type="predicted"/>
<evidence type="ECO:0000313" key="2">
    <source>
        <dbReference type="Proteomes" id="UP001550739"/>
    </source>
</evidence>
<comment type="caution">
    <text evidence="1">The sequence shown here is derived from an EMBL/GenBank/DDBJ whole genome shotgun (WGS) entry which is preliminary data.</text>
</comment>
<sequence length="73" mass="7175">MFDGEVAAGAGFVDPVDVDPVDVDPVDVDDPVPPVVAGAGDCCAVVPAVPVVPVVFVVPAVSVDVVVVVTVPP</sequence>
<accession>A0ABV2ZTC2</accession>
<gene>
    <name evidence="1" type="ORF">AB0E89_35670</name>
</gene>
<name>A0ABV2ZTC2_9ACTN</name>
<dbReference type="RefSeq" id="WP_361707585.1">
    <property type="nucleotide sequence ID" value="NZ_JBEZVE010000023.1"/>
</dbReference>
<protein>
    <submittedName>
        <fullName evidence="1">Uncharacterized protein</fullName>
    </submittedName>
</protein>
<dbReference type="EMBL" id="JBEZVE010000023">
    <property type="protein sequence ID" value="MEU3785822.1"/>
    <property type="molecule type" value="Genomic_DNA"/>
</dbReference>
<keyword evidence="2" id="KW-1185">Reference proteome</keyword>
<reference evidence="1 2" key="1">
    <citation type="submission" date="2024-06" db="EMBL/GenBank/DDBJ databases">
        <title>The Natural Products Discovery Center: Release of the First 8490 Sequenced Strains for Exploring Actinobacteria Biosynthetic Diversity.</title>
        <authorList>
            <person name="Kalkreuter E."/>
            <person name="Kautsar S.A."/>
            <person name="Yang D."/>
            <person name="Bader C.D."/>
            <person name="Teijaro C.N."/>
            <person name="Fluegel L."/>
            <person name="Davis C.M."/>
            <person name="Simpson J.R."/>
            <person name="Lauterbach L."/>
            <person name="Steele A.D."/>
            <person name="Gui C."/>
            <person name="Meng S."/>
            <person name="Li G."/>
            <person name="Viehrig K."/>
            <person name="Ye F."/>
            <person name="Su P."/>
            <person name="Kiefer A.F."/>
            <person name="Nichols A."/>
            <person name="Cepeda A.J."/>
            <person name="Yan W."/>
            <person name="Fan B."/>
            <person name="Jiang Y."/>
            <person name="Adhikari A."/>
            <person name="Zheng C.-J."/>
            <person name="Schuster L."/>
            <person name="Cowan T.M."/>
            <person name="Smanski M.J."/>
            <person name="Chevrette M.G."/>
            <person name="De Carvalho L.P.S."/>
            <person name="Shen B."/>
        </authorList>
    </citation>
    <scope>NUCLEOTIDE SEQUENCE [LARGE SCALE GENOMIC DNA]</scope>
    <source>
        <strain evidence="1 2">NPDC033843</strain>
    </source>
</reference>
<dbReference type="Proteomes" id="UP001550739">
    <property type="component" value="Unassembled WGS sequence"/>
</dbReference>
<organism evidence="1 2">
    <name type="scientific">Streptomyces sp. 900129855</name>
    <dbReference type="NCBI Taxonomy" id="3155129"/>
    <lineage>
        <taxon>Bacteria</taxon>
        <taxon>Bacillati</taxon>
        <taxon>Actinomycetota</taxon>
        <taxon>Actinomycetes</taxon>
        <taxon>Kitasatosporales</taxon>
        <taxon>Streptomycetaceae</taxon>
        <taxon>Streptomyces</taxon>
    </lineage>
</organism>
<evidence type="ECO:0000313" key="1">
    <source>
        <dbReference type="EMBL" id="MEU3785822.1"/>
    </source>
</evidence>